<dbReference type="Gene3D" id="3.80.10.10">
    <property type="entry name" value="Ribonuclease Inhibitor"/>
    <property type="match status" value="1"/>
</dbReference>
<feature type="domain" description="Leucine-rich repeat-containing N-terminal plant-type" evidence="6">
    <location>
        <begin position="29"/>
        <end position="69"/>
    </location>
</feature>
<name>A0A4Y1RPD2_PRUDU</name>
<keyword evidence="5" id="KW-0732">Signal</keyword>
<evidence type="ECO:0000313" key="7">
    <source>
        <dbReference type="EMBL" id="BBH06130.1"/>
    </source>
</evidence>
<organism evidence="7">
    <name type="scientific">Prunus dulcis</name>
    <name type="common">Almond</name>
    <name type="synonym">Amygdalus dulcis</name>
    <dbReference type="NCBI Taxonomy" id="3755"/>
    <lineage>
        <taxon>Eukaryota</taxon>
        <taxon>Viridiplantae</taxon>
        <taxon>Streptophyta</taxon>
        <taxon>Embryophyta</taxon>
        <taxon>Tracheophyta</taxon>
        <taxon>Spermatophyta</taxon>
        <taxon>Magnoliopsida</taxon>
        <taxon>eudicotyledons</taxon>
        <taxon>Gunneridae</taxon>
        <taxon>Pentapetalae</taxon>
        <taxon>rosids</taxon>
        <taxon>fabids</taxon>
        <taxon>Rosales</taxon>
        <taxon>Rosaceae</taxon>
        <taxon>Amygdaloideae</taxon>
        <taxon>Amygdaleae</taxon>
        <taxon>Prunus</taxon>
    </lineage>
</organism>
<keyword evidence="2" id="KW-0677">Repeat</keyword>
<sequence>MAKQSVWMSFTLTFISAILAFQAVAFTAPSDVTALQDFYEALNSPPQLKGWRLDGGDPCGESWVGVSCSGSSVIRLKLQGLNLSGYLSAQLHNMFNLKTLDVSSNNIVGEIPYVLPPNATHMNLSHNLLSGPVGNVFTGLQNLRELNIENNDHQINFSNVFQEEHKSKIKKKIYLALMFTVFIGVGLVLASNLNKGKRKLTDEEELGPKIQQFTNAPKDLDERFERGGFVKQVEWQMVEGKDMNELNKKVNKLERRKKRPSPPMKKGVQLICQQPDEDFKDPDPDI</sequence>
<dbReference type="Pfam" id="PF08263">
    <property type="entry name" value="LRRNT_2"/>
    <property type="match status" value="1"/>
</dbReference>
<keyword evidence="4" id="KW-0812">Transmembrane</keyword>
<evidence type="ECO:0000256" key="1">
    <source>
        <dbReference type="ARBA" id="ARBA00022614"/>
    </source>
</evidence>
<evidence type="ECO:0000256" key="5">
    <source>
        <dbReference type="SAM" id="SignalP"/>
    </source>
</evidence>
<feature type="signal peptide" evidence="5">
    <location>
        <begin position="1"/>
        <end position="20"/>
    </location>
</feature>
<proteinExistence type="predicted"/>
<feature type="transmembrane region" description="Helical" evidence="4">
    <location>
        <begin position="173"/>
        <end position="190"/>
    </location>
</feature>
<dbReference type="PANTHER" id="PTHR48007:SF56">
    <property type="entry name" value="LOW QUALITY PROTEIN: PROTEIN STRUBBELIG-RECEPTOR FAMILY 2"/>
    <property type="match status" value="1"/>
</dbReference>
<keyword evidence="4" id="KW-0472">Membrane</keyword>
<keyword evidence="4" id="KW-1133">Transmembrane helix</keyword>
<keyword evidence="1" id="KW-0433">Leucine-rich repeat</keyword>
<dbReference type="SUPFAM" id="SSF52058">
    <property type="entry name" value="L domain-like"/>
    <property type="match status" value="1"/>
</dbReference>
<dbReference type="InterPro" id="IPR001611">
    <property type="entry name" value="Leu-rich_rpt"/>
</dbReference>
<keyword evidence="7" id="KW-0675">Receptor</keyword>
<evidence type="ECO:0000256" key="2">
    <source>
        <dbReference type="ARBA" id="ARBA00022737"/>
    </source>
</evidence>
<dbReference type="Pfam" id="PF00560">
    <property type="entry name" value="LRR_1"/>
    <property type="match status" value="1"/>
</dbReference>
<dbReference type="EMBL" id="AP019302">
    <property type="protein sequence ID" value="BBH06130.1"/>
    <property type="molecule type" value="Genomic_DNA"/>
</dbReference>
<gene>
    <name evidence="7" type="ORF">Prudu_017696</name>
</gene>
<evidence type="ECO:0000256" key="4">
    <source>
        <dbReference type="SAM" id="Phobius"/>
    </source>
</evidence>
<dbReference type="AlphaFoldDB" id="A0A4Y1RPD2"/>
<dbReference type="InterPro" id="IPR032675">
    <property type="entry name" value="LRR_dom_sf"/>
</dbReference>
<feature type="chain" id="PRO_5021298621" evidence="5">
    <location>
        <begin position="21"/>
        <end position="286"/>
    </location>
</feature>
<dbReference type="InterPro" id="IPR013210">
    <property type="entry name" value="LRR_N_plant-typ"/>
</dbReference>
<accession>A0A4Y1RPD2</accession>
<feature type="region of interest" description="Disordered" evidence="3">
    <location>
        <begin position="246"/>
        <end position="286"/>
    </location>
</feature>
<evidence type="ECO:0000256" key="3">
    <source>
        <dbReference type="SAM" id="MobiDB-lite"/>
    </source>
</evidence>
<evidence type="ECO:0000259" key="6">
    <source>
        <dbReference type="Pfam" id="PF08263"/>
    </source>
</evidence>
<dbReference type="PANTHER" id="PTHR48007">
    <property type="entry name" value="LEUCINE-RICH REPEAT RECEPTOR-LIKE PROTEIN KINASE PXC1"/>
    <property type="match status" value="1"/>
</dbReference>
<protein>
    <submittedName>
        <fullName evidence="7">STRUBBELIG-receptor family 2</fullName>
    </submittedName>
</protein>
<reference evidence="7" key="1">
    <citation type="journal article" date="2019" name="Science">
        <title>Mutation of a bHLH transcription factor allowed almond domestication.</title>
        <authorList>
            <person name="Sanchez-Perez R."/>
            <person name="Pavan S."/>
            <person name="Mazzeo R."/>
            <person name="Moldovan C."/>
            <person name="Aiese Cigliano R."/>
            <person name="Del Cueto J."/>
            <person name="Ricciardi F."/>
            <person name="Lotti C."/>
            <person name="Ricciardi L."/>
            <person name="Dicenta F."/>
            <person name="Lopez-Marques R.L."/>
            <person name="Lindberg Moller B."/>
        </authorList>
    </citation>
    <scope>NUCLEOTIDE SEQUENCE</scope>
</reference>
<dbReference type="InterPro" id="IPR046959">
    <property type="entry name" value="PRK1-6/SRF4-like"/>
</dbReference>